<dbReference type="Pfam" id="PF08450">
    <property type="entry name" value="SGL"/>
    <property type="match status" value="1"/>
</dbReference>
<evidence type="ECO:0000256" key="1">
    <source>
        <dbReference type="ARBA" id="ARBA00008853"/>
    </source>
</evidence>
<protein>
    <submittedName>
        <fullName evidence="3">Xylono-1,4-lactonase</fullName>
    </submittedName>
</protein>
<dbReference type="PRINTS" id="PR01790">
    <property type="entry name" value="SMP30FAMILY"/>
</dbReference>
<keyword evidence="4" id="KW-1185">Reference proteome</keyword>
<dbReference type="InterPro" id="IPR005511">
    <property type="entry name" value="SMP-30"/>
</dbReference>
<evidence type="ECO:0000313" key="3">
    <source>
        <dbReference type="EMBL" id="PXX09607.1"/>
    </source>
</evidence>
<dbReference type="RefSeq" id="WP_110328963.1">
    <property type="nucleotide sequence ID" value="NZ_JAGIXD010000020.1"/>
</dbReference>
<comment type="similarity">
    <text evidence="1">Belongs to the SMP-30/CGR1 family.</text>
</comment>
<dbReference type="InterPro" id="IPR013658">
    <property type="entry name" value="SGL"/>
</dbReference>
<dbReference type="PANTHER" id="PTHR10907:SF47">
    <property type="entry name" value="REGUCALCIN"/>
    <property type="match status" value="1"/>
</dbReference>
<dbReference type="InterPro" id="IPR011042">
    <property type="entry name" value="6-blade_b-propeller_TolB-like"/>
</dbReference>
<dbReference type="SUPFAM" id="SSF63829">
    <property type="entry name" value="Calcium-dependent phosphotriesterase"/>
    <property type="match status" value="1"/>
</dbReference>
<reference evidence="3 4" key="1">
    <citation type="submission" date="2018-05" db="EMBL/GenBank/DDBJ databases">
        <title>Genomic Encyclopedia of Type Strains, Phase IV (KMG-V): Genome sequencing to study the core and pangenomes of soil and plant-associated prokaryotes.</title>
        <authorList>
            <person name="Whitman W."/>
        </authorList>
    </citation>
    <scope>NUCLEOTIDE SEQUENCE [LARGE SCALE GENOMIC DNA]</scope>
    <source>
        <strain evidence="3 4">SIr-6563</strain>
    </source>
</reference>
<accession>A0ABX5MJU6</accession>
<comment type="caution">
    <text evidence="3">The sequence shown here is derived from an EMBL/GenBank/DDBJ whole genome shotgun (WGS) entry which is preliminary data.</text>
</comment>
<dbReference type="PANTHER" id="PTHR10907">
    <property type="entry name" value="REGUCALCIN"/>
    <property type="match status" value="1"/>
</dbReference>
<feature type="domain" description="SMP-30/Gluconolactonase/LRE-like region" evidence="2">
    <location>
        <begin position="16"/>
        <end position="256"/>
    </location>
</feature>
<name>A0ABX5MJU6_9BURK</name>
<evidence type="ECO:0000259" key="2">
    <source>
        <dbReference type="Pfam" id="PF08450"/>
    </source>
</evidence>
<sequence>MNTLTPEVEWNVGALLGEGPVWVERERALYFVDIKRRRVHRYVPESGERSSWEAPAQTGFVLPHADGGFVCGLQGGLHRFTPENARFVLRVPVESGLPGNRLNDAHVDTEGRLWFGSMDDAEREPTGSLWRVEGDQAPRVHDSGYIITNGPAMSPDFRTLYHVDSLRRAIYTFDVGNDGELSSRRLFSTHAPPGDPDGLVVDAEGYVWVATFGGARIERYAPNGLSVGHVAFPCSNVTKLAFGGDDLRTAYVTTARKGLDEAALAREPFAGALFSFRAPAAGQKQSLCRIVCPD</sequence>
<dbReference type="Proteomes" id="UP000247515">
    <property type="component" value="Unassembled WGS sequence"/>
</dbReference>
<evidence type="ECO:0000313" key="4">
    <source>
        <dbReference type="Proteomes" id="UP000247515"/>
    </source>
</evidence>
<organism evidence="3 4">
    <name type="scientific">Paraburkholderia tropica</name>
    <dbReference type="NCBI Taxonomy" id="92647"/>
    <lineage>
        <taxon>Bacteria</taxon>
        <taxon>Pseudomonadati</taxon>
        <taxon>Pseudomonadota</taxon>
        <taxon>Betaproteobacteria</taxon>
        <taxon>Burkholderiales</taxon>
        <taxon>Burkholderiaceae</taxon>
        <taxon>Paraburkholderia</taxon>
    </lineage>
</organism>
<dbReference type="Gene3D" id="2.120.10.30">
    <property type="entry name" value="TolB, C-terminal domain"/>
    <property type="match status" value="1"/>
</dbReference>
<dbReference type="EMBL" id="QJJV01000023">
    <property type="protein sequence ID" value="PXX09607.1"/>
    <property type="molecule type" value="Genomic_DNA"/>
</dbReference>
<proteinExistence type="inferred from homology"/>
<gene>
    <name evidence="3" type="ORF">C7400_12379</name>
</gene>